<evidence type="ECO:0000256" key="4">
    <source>
        <dbReference type="SAM" id="MobiDB-lite"/>
    </source>
</evidence>
<keyword evidence="3" id="KW-0560">Oxidoreductase</keyword>
<dbReference type="Pfam" id="PF03450">
    <property type="entry name" value="CO_deh_flav_C"/>
    <property type="match status" value="1"/>
</dbReference>
<dbReference type="InterPro" id="IPR051312">
    <property type="entry name" value="Diverse_Substr_Oxidored"/>
</dbReference>
<dbReference type="InterPro" id="IPR053586">
    <property type="entry name" value="Glyceraldehyde_DH_medium"/>
</dbReference>
<dbReference type="InterPro" id="IPR016169">
    <property type="entry name" value="FAD-bd_PCMH_sub2"/>
</dbReference>
<dbReference type="AlphaFoldDB" id="A0A6N0NV71"/>
<dbReference type="InterPro" id="IPR016167">
    <property type="entry name" value="FAD-bd_PCMH_sub1"/>
</dbReference>
<dbReference type="Pfam" id="PF00941">
    <property type="entry name" value="FAD_binding_5"/>
    <property type="match status" value="1"/>
</dbReference>
<dbReference type="InterPro" id="IPR016166">
    <property type="entry name" value="FAD-bd_PCMH"/>
</dbReference>
<feature type="domain" description="FAD-binding PCMH-type" evidence="5">
    <location>
        <begin position="1"/>
        <end position="172"/>
    </location>
</feature>
<dbReference type="Proteomes" id="UP000509301">
    <property type="component" value="Chromosome"/>
</dbReference>
<dbReference type="InterPro" id="IPR036318">
    <property type="entry name" value="FAD-bd_PCMH-like_sf"/>
</dbReference>
<dbReference type="GeneID" id="55641614"/>
<sequence>MYPAQIGYYKPDSLGDALDFLEGKDAKVLAGGMSIIPMLKLRILRPKYLVDIGDLKELSFIKEGEVTAIGATTRHRDLASHKIPGLELIQETASKVGDVQVRNMGTVGGSLCNADPSADYPAVFTALEARMVLRSRSGVREVDANEFFKGPFSTSLKQDEVLEQIKVRSLKGYYQTYKKIVRRAGDYALVGLALAIKLDSGIVKDVRISFTGVDEKPYRAREAEKALMDSKLDESKISEASNLASRGANPPSDSRGSSSYRREVMRRLLKNTLEGILNAS</sequence>
<dbReference type="NCBIfam" id="NF041019">
    <property type="entry name" value="glyceraldDH_beta"/>
    <property type="match status" value="1"/>
</dbReference>
<dbReference type="SUPFAM" id="SSF56176">
    <property type="entry name" value="FAD-binding/transporter-associated domain-like"/>
    <property type="match status" value="1"/>
</dbReference>
<dbReference type="InterPro" id="IPR036683">
    <property type="entry name" value="CO_DH_flav_C_dom_sf"/>
</dbReference>
<dbReference type="SMART" id="SM01092">
    <property type="entry name" value="CO_deh_flav_C"/>
    <property type="match status" value="1"/>
</dbReference>
<protein>
    <submittedName>
        <fullName evidence="6">Xanthine dehydrogenase family protein subunit M</fullName>
    </submittedName>
</protein>
<evidence type="ECO:0000313" key="7">
    <source>
        <dbReference type="Proteomes" id="UP000509301"/>
    </source>
</evidence>
<dbReference type="Gene3D" id="3.30.465.10">
    <property type="match status" value="1"/>
</dbReference>
<dbReference type="PROSITE" id="PS51387">
    <property type="entry name" value="FAD_PCMH"/>
    <property type="match status" value="1"/>
</dbReference>
<keyword evidence="1" id="KW-0285">Flavoprotein</keyword>
<dbReference type="InterPro" id="IPR002346">
    <property type="entry name" value="Mopterin_DH_FAD-bd"/>
</dbReference>
<dbReference type="OrthoDB" id="19205at2157"/>
<feature type="region of interest" description="Disordered" evidence="4">
    <location>
        <begin position="239"/>
        <end position="261"/>
    </location>
</feature>
<evidence type="ECO:0000256" key="2">
    <source>
        <dbReference type="ARBA" id="ARBA00022827"/>
    </source>
</evidence>
<dbReference type="Gene3D" id="3.30.390.50">
    <property type="entry name" value="CO dehydrogenase flavoprotein, C-terminal domain"/>
    <property type="match status" value="1"/>
</dbReference>
<organism evidence="6 7">
    <name type="scientific">Metallosphaera tengchongensis</name>
    <dbReference type="NCBI Taxonomy" id="1532350"/>
    <lineage>
        <taxon>Archaea</taxon>
        <taxon>Thermoproteota</taxon>
        <taxon>Thermoprotei</taxon>
        <taxon>Sulfolobales</taxon>
        <taxon>Sulfolobaceae</taxon>
        <taxon>Metallosphaera</taxon>
    </lineage>
</organism>
<dbReference type="GO" id="GO:0071949">
    <property type="term" value="F:FAD binding"/>
    <property type="evidence" value="ECO:0007669"/>
    <property type="project" value="InterPro"/>
</dbReference>
<gene>
    <name evidence="6" type="ORF">GWK48_06650</name>
</gene>
<dbReference type="RefSeq" id="WP_174630746.1">
    <property type="nucleotide sequence ID" value="NZ_CP049074.1"/>
</dbReference>
<evidence type="ECO:0000256" key="3">
    <source>
        <dbReference type="ARBA" id="ARBA00023002"/>
    </source>
</evidence>
<accession>A0A6N0NV71</accession>
<dbReference type="SUPFAM" id="SSF55447">
    <property type="entry name" value="CO dehydrogenase flavoprotein C-terminal domain-like"/>
    <property type="match status" value="1"/>
</dbReference>
<dbReference type="PANTHER" id="PTHR42659">
    <property type="entry name" value="XANTHINE DEHYDROGENASE SUBUNIT C-RELATED"/>
    <property type="match status" value="1"/>
</dbReference>
<dbReference type="PANTHER" id="PTHR42659:SF2">
    <property type="entry name" value="XANTHINE DEHYDROGENASE SUBUNIT C-RELATED"/>
    <property type="match status" value="1"/>
</dbReference>
<dbReference type="KEGG" id="mten:GWK48_06650"/>
<evidence type="ECO:0000259" key="5">
    <source>
        <dbReference type="PROSITE" id="PS51387"/>
    </source>
</evidence>
<reference evidence="6 7" key="1">
    <citation type="submission" date="2020-02" db="EMBL/GenBank/DDBJ databases">
        <title>Comparative genome analysis reveals the metabolism and evolution of the thermophilic archaeal genus Metallosphaera.</title>
        <authorList>
            <person name="Jiang C."/>
        </authorList>
    </citation>
    <scope>NUCLEOTIDE SEQUENCE [LARGE SCALE GENOMIC DNA]</scope>
    <source>
        <strain evidence="6 7">Ric-A</strain>
    </source>
</reference>
<evidence type="ECO:0000256" key="1">
    <source>
        <dbReference type="ARBA" id="ARBA00022630"/>
    </source>
</evidence>
<evidence type="ECO:0000313" key="6">
    <source>
        <dbReference type="EMBL" id="QKR00095.1"/>
    </source>
</evidence>
<keyword evidence="7" id="KW-1185">Reference proteome</keyword>
<proteinExistence type="predicted"/>
<name>A0A6N0NV71_9CREN</name>
<dbReference type="GO" id="GO:0016491">
    <property type="term" value="F:oxidoreductase activity"/>
    <property type="evidence" value="ECO:0007669"/>
    <property type="project" value="UniProtKB-KW"/>
</dbReference>
<dbReference type="InterPro" id="IPR005107">
    <property type="entry name" value="CO_DH_flav_C"/>
</dbReference>
<dbReference type="Gene3D" id="3.30.43.10">
    <property type="entry name" value="Uridine Diphospho-n-acetylenolpyruvylglucosamine Reductase, domain 2"/>
    <property type="match status" value="1"/>
</dbReference>
<keyword evidence="2" id="KW-0274">FAD</keyword>
<dbReference type="EMBL" id="CP049074">
    <property type="protein sequence ID" value="QKR00095.1"/>
    <property type="molecule type" value="Genomic_DNA"/>
</dbReference>